<dbReference type="EMBL" id="CYZR01000011">
    <property type="protein sequence ID" value="CUO22742.1"/>
    <property type="molecule type" value="Genomic_DNA"/>
</dbReference>
<gene>
    <name evidence="1" type="ORF">ERS852473_02251</name>
</gene>
<evidence type="ECO:0008006" key="3">
    <source>
        <dbReference type="Google" id="ProtNLM"/>
    </source>
</evidence>
<proteinExistence type="predicted"/>
<reference evidence="1 2" key="1">
    <citation type="submission" date="2015-09" db="EMBL/GenBank/DDBJ databases">
        <authorList>
            <consortium name="Pathogen Informatics"/>
            <person name="Wu L."/>
            <person name="Ma J."/>
        </authorList>
    </citation>
    <scope>NUCLEOTIDE SEQUENCE [LARGE SCALE GENOMIC DNA]</scope>
    <source>
        <strain evidence="1 2">2789STDY5834858</strain>
    </source>
</reference>
<comment type="caution">
    <text evidence="1">The sequence shown here is derived from an EMBL/GenBank/DDBJ whole genome shotgun (WGS) entry which is preliminary data.</text>
</comment>
<organism evidence="1 2">
    <name type="scientific">Sarcina ventriculi</name>
    <name type="common">Clostridium ventriculi</name>
    <dbReference type="NCBI Taxonomy" id="1267"/>
    <lineage>
        <taxon>Bacteria</taxon>
        <taxon>Bacillati</taxon>
        <taxon>Bacillota</taxon>
        <taxon>Clostridia</taxon>
        <taxon>Eubacteriales</taxon>
        <taxon>Clostridiaceae</taxon>
        <taxon>Sarcina</taxon>
    </lineage>
</organism>
<keyword evidence="2" id="KW-1185">Reference proteome</keyword>
<accession>A0ABP2ASE6</accession>
<dbReference type="InterPro" id="IPR013321">
    <property type="entry name" value="Arc_rbn_hlx_hlx"/>
</dbReference>
<evidence type="ECO:0000313" key="1">
    <source>
        <dbReference type="EMBL" id="CUO22742.1"/>
    </source>
</evidence>
<evidence type="ECO:0000313" key="2">
    <source>
        <dbReference type="Proteomes" id="UP000095488"/>
    </source>
</evidence>
<name>A0ABP2ASE6_SARVE</name>
<dbReference type="RefSeq" id="WP_055260227.1">
    <property type="nucleotide sequence ID" value="NZ_BCMV01000022.1"/>
</dbReference>
<sequence>MSKSKEFKKNLKKIQPNSGFINYKLISCSKSENNDLFEWMKRGYKEMASINLSYAEEAVTAEFYDELEYERWLCGV</sequence>
<dbReference type="Gene3D" id="1.10.1220.10">
    <property type="entry name" value="Met repressor-like"/>
    <property type="match status" value="1"/>
</dbReference>
<dbReference type="Proteomes" id="UP000095488">
    <property type="component" value="Unassembled WGS sequence"/>
</dbReference>
<protein>
    <recommendedName>
        <fullName evidence="3">Antitoxin</fullName>
    </recommendedName>
</protein>